<proteinExistence type="predicted"/>
<evidence type="ECO:0000313" key="2">
    <source>
        <dbReference type="EMBL" id="RHE94491.1"/>
    </source>
</evidence>
<comment type="caution">
    <text evidence="2">The sequence shown here is derived from an EMBL/GenBank/DDBJ whole genome shotgun (WGS) entry which is preliminary data.</text>
</comment>
<keyword evidence="1" id="KW-0812">Transmembrane</keyword>
<evidence type="ECO:0008006" key="4">
    <source>
        <dbReference type="Google" id="ProtNLM"/>
    </source>
</evidence>
<name>A0A414LIJ1_9BACE</name>
<evidence type="ECO:0000313" key="3">
    <source>
        <dbReference type="Proteomes" id="UP000285650"/>
    </source>
</evidence>
<feature type="transmembrane region" description="Helical" evidence="1">
    <location>
        <begin position="117"/>
        <end position="137"/>
    </location>
</feature>
<keyword evidence="1" id="KW-1133">Transmembrane helix</keyword>
<gene>
    <name evidence="2" type="ORF">DW712_04225</name>
</gene>
<dbReference type="Proteomes" id="UP000285650">
    <property type="component" value="Unassembled WGS sequence"/>
</dbReference>
<feature type="transmembrane region" description="Helical" evidence="1">
    <location>
        <begin position="49"/>
        <end position="66"/>
    </location>
</feature>
<dbReference type="AlphaFoldDB" id="A0A414LIJ1"/>
<evidence type="ECO:0000256" key="1">
    <source>
        <dbReference type="SAM" id="Phobius"/>
    </source>
</evidence>
<accession>A0A414LIJ1</accession>
<protein>
    <recommendedName>
        <fullName evidence="4">Transmembrane protein</fullName>
    </recommendedName>
</protein>
<feature type="transmembrane region" description="Helical" evidence="1">
    <location>
        <begin position="78"/>
        <end position="96"/>
    </location>
</feature>
<dbReference type="RefSeq" id="WP_032585704.1">
    <property type="nucleotide sequence ID" value="NZ_CACRSU010000051.1"/>
</dbReference>
<sequence>MSKRIEKTDNYFERVKQRADRTNYRYYLFDYLYFKGEAWGRKWGRMSGFTLLLAYWWWLVVLPGDILLRNSVWSHLRLGYFIAMFLFFCIFILVRYRKARVSALMSHYRRSKRIGTAQLFFLYLLPVALFFLEAWLFDKLGWADGWKW</sequence>
<dbReference type="EMBL" id="QSKV01000002">
    <property type="protein sequence ID" value="RHE94491.1"/>
    <property type="molecule type" value="Genomic_DNA"/>
</dbReference>
<organism evidence="2 3">
    <name type="scientific">Bacteroides intestinalis</name>
    <dbReference type="NCBI Taxonomy" id="329854"/>
    <lineage>
        <taxon>Bacteria</taxon>
        <taxon>Pseudomonadati</taxon>
        <taxon>Bacteroidota</taxon>
        <taxon>Bacteroidia</taxon>
        <taxon>Bacteroidales</taxon>
        <taxon>Bacteroidaceae</taxon>
        <taxon>Bacteroides</taxon>
    </lineage>
</organism>
<reference evidence="2 3" key="1">
    <citation type="submission" date="2018-08" db="EMBL/GenBank/DDBJ databases">
        <title>A genome reference for cultivated species of the human gut microbiota.</title>
        <authorList>
            <person name="Zou Y."/>
            <person name="Xue W."/>
            <person name="Luo G."/>
        </authorList>
    </citation>
    <scope>NUCLEOTIDE SEQUENCE [LARGE SCALE GENOMIC DNA]</scope>
    <source>
        <strain evidence="2 3">AM27-17</strain>
    </source>
</reference>
<keyword evidence="1" id="KW-0472">Membrane</keyword>